<keyword evidence="2" id="KW-0472">Membrane</keyword>
<organism evidence="4 5">
    <name type="scientific">Thalassiosira oceanica</name>
    <name type="common">Marine diatom</name>
    <dbReference type="NCBI Taxonomy" id="159749"/>
    <lineage>
        <taxon>Eukaryota</taxon>
        <taxon>Sar</taxon>
        <taxon>Stramenopiles</taxon>
        <taxon>Ochrophyta</taxon>
        <taxon>Bacillariophyta</taxon>
        <taxon>Coscinodiscophyceae</taxon>
        <taxon>Thalassiosirophycidae</taxon>
        <taxon>Thalassiosirales</taxon>
        <taxon>Thalassiosiraceae</taxon>
        <taxon>Thalassiosira</taxon>
    </lineage>
</organism>
<name>K0SJK1_THAOC</name>
<dbReference type="Pfam" id="PF00092">
    <property type="entry name" value="VWA"/>
    <property type="match status" value="1"/>
</dbReference>
<feature type="region of interest" description="Disordered" evidence="1">
    <location>
        <begin position="673"/>
        <end position="725"/>
    </location>
</feature>
<comment type="caution">
    <text evidence="4">The sequence shown here is derived from an EMBL/GenBank/DDBJ whole genome shotgun (WGS) entry which is preliminary data.</text>
</comment>
<dbReference type="InterPro" id="IPR019524">
    <property type="entry name" value="B-solenoid_diatom-type"/>
</dbReference>
<keyword evidence="5" id="KW-1185">Reference proteome</keyword>
<protein>
    <recommendedName>
        <fullName evidence="3">VWFA domain-containing protein</fullName>
    </recommendedName>
</protein>
<reference evidence="4 5" key="1">
    <citation type="journal article" date="2012" name="Genome Biol.">
        <title>Genome and low-iron response of an oceanic diatom adapted to chronic iron limitation.</title>
        <authorList>
            <person name="Lommer M."/>
            <person name="Specht M."/>
            <person name="Roy A.S."/>
            <person name="Kraemer L."/>
            <person name="Andreson R."/>
            <person name="Gutowska M.A."/>
            <person name="Wolf J."/>
            <person name="Bergner S.V."/>
            <person name="Schilhabel M.B."/>
            <person name="Klostermeier U.C."/>
            <person name="Beiko R.G."/>
            <person name="Rosenstiel P."/>
            <person name="Hippler M."/>
            <person name="Laroche J."/>
        </authorList>
    </citation>
    <scope>NUCLEOTIDE SEQUENCE [LARGE SCALE GENOMIC DNA]</scope>
    <source>
        <strain evidence="4 5">CCMP1005</strain>
    </source>
</reference>
<feature type="compositionally biased region" description="Polar residues" evidence="1">
    <location>
        <begin position="716"/>
        <end position="725"/>
    </location>
</feature>
<dbReference type="PANTHER" id="PTHR22534:SF5">
    <property type="entry name" value="SRCR DOMAIN-CONTAINING PROTEIN"/>
    <property type="match status" value="1"/>
</dbReference>
<dbReference type="Proteomes" id="UP000266841">
    <property type="component" value="Unassembled WGS sequence"/>
</dbReference>
<dbReference type="SMART" id="SM00327">
    <property type="entry name" value="VWA"/>
    <property type="match status" value="1"/>
</dbReference>
<dbReference type="Gene3D" id="3.40.50.410">
    <property type="entry name" value="von Willebrand factor, type A domain"/>
    <property type="match status" value="1"/>
</dbReference>
<keyword evidence="2" id="KW-1133">Transmembrane helix</keyword>
<dbReference type="PANTHER" id="PTHR22534">
    <property type="entry name" value="SRCR DOMAIN-CONTAINING PROTEIN"/>
    <property type="match status" value="1"/>
</dbReference>
<sequence>MGRSPNMRRLPNIHLLILTAFSAGVVYMFSGFLEQNYIEDIAAVNSPFRPSDEQTLMARRLNLEHRMTAIQCKEFIDEEILTLFTGNDKYIQTYIRGCRNMEDEWNLTLCGFAQDDNDLTVGRLGDGWVYYDFEWQGSGVEATYEQQTAIPPITSEETLSGAETGSMVETIYADPPPSNTRDEDRVRITTTPAWNVGEENSITTTQGTAENNVISSEFATLAGATTTPSDLFDFSEPPLVLLDEPVLVEGSSIDGILGGNETNPINGGVLLDPSSSNTAEGDARLAEELSRPYTITEAGLRRLGPFNCRNLTGFSCCLLIKHQVRDSDYNGRAIQCHLDFEGSTCKKHYSSQESAKKVLIHANENEMVSQDPYIQGSWPSCQAAGDPGNENGAPIGVGGNNYIDVDSGESTTAEPSGILWADGDITASNWHDTSNLPDLGSCPESWILEELRYGAGDQVSSDGIVAQCKPYPLSSHCDQVGYEPFDEVSVNWKVAWDAVGTCAGEPIAGSKAAGSEFGPPTSSPTISGTNAPSQYKQFSLYGQGIAQGDDGSGSLADYDYIFYPNSEGCESLCVALNEESGGKIVGYTRGASLFSELRNACMCYFGEKYLTSTLPGSGNCPITAETCFTSGQALGPITSLIIDLKYETYINNAYIQTTQSTIAKGHLLKPQLKWRGPPSGSTTQAAGPSTQAATTQVAVTPAVADTPEPTKRPTLKPTTSHPTYQPSKQVCLESVLGVSSLTISLVSVAKTCSTAAPTSAPTKAAKTGHWIIGWWWQNNGFVHNWGNHWRGCTKQMQSKTQCNCQGGNACKHLTEDQKVECGACLGKQPLLYVHHNVQACMLGRASHYPADTCVGEMACKNAGECFGMFSCRGWQSCMLTKAAVGDGSCWNTYEDDGGPATCSANQGVCEEINGPGGDAFACKGSGSTIGTNSCRGYRSCADSDESTSVGNQSCIGKHACWKLNSVGCAGNPNLPSCKSGRVGSYACLGKESCKMANAIVGDYSCHGHKSCISVTEYAVIGAGSCIGRESCRNLNGRIGAQSCLTPEMKDDLAYNFETDTPQSVCEDNSGQISASSCWWSRSCQSNQGRICEESCRGYEACQNNSGSVGAGSCTGEGSCNNNSGNIGAGACTIAGGCAHNTEDIPDGCPSLAAKQAGQCDGTVTLACNDPTLPSTPLMPTSSPSCSKTKDVNFDICFVCSKYDPTTCDNSCTPFDQCHDFTVDVGTCCENFRSIQDFTIDMVTALDRFNGEKSYSIVQFASSGSLVQSSSGDKLSTIDSVNGLVYTGGFTNHDQAILRCREALSGTPADRNKYMLVITDGVSTRPSQNPVDSAIASANLAKGDGINIIPVFITTTSSGQEALDFMSTISSNGMVFSVTNFESLETLEQELVEEVSC</sequence>
<dbReference type="InterPro" id="IPR036465">
    <property type="entry name" value="vWFA_dom_sf"/>
</dbReference>
<dbReference type="InterPro" id="IPR056057">
    <property type="entry name" value="DUF7640"/>
</dbReference>
<feature type="compositionally biased region" description="Low complexity" evidence="1">
    <location>
        <begin position="690"/>
        <end position="707"/>
    </location>
</feature>
<evidence type="ECO:0000313" key="5">
    <source>
        <dbReference type="Proteomes" id="UP000266841"/>
    </source>
</evidence>
<feature type="domain" description="VWFA" evidence="3">
    <location>
        <begin position="1219"/>
        <end position="1394"/>
    </location>
</feature>
<dbReference type="EMBL" id="AGNL01024636">
    <property type="protein sequence ID" value="EJK58637.1"/>
    <property type="molecule type" value="Genomic_DNA"/>
</dbReference>
<dbReference type="OrthoDB" id="9940467at2759"/>
<keyword evidence="2" id="KW-0812">Transmembrane</keyword>
<evidence type="ECO:0000256" key="1">
    <source>
        <dbReference type="SAM" id="MobiDB-lite"/>
    </source>
</evidence>
<evidence type="ECO:0000259" key="3">
    <source>
        <dbReference type="PROSITE" id="PS50234"/>
    </source>
</evidence>
<accession>K0SJK1</accession>
<evidence type="ECO:0000256" key="2">
    <source>
        <dbReference type="SAM" id="Phobius"/>
    </source>
</evidence>
<dbReference type="SUPFAM" id="SSF53300">
    <property type="entry name" value="vWA-like"/>
    <property type="match status" value="1"/>
</dbReference>
<dbReference type="InterPro" id="IPR002035">
    <property type="entry name" value="VWF_A"/>
</dbReference>
<gene>
    <name evidence="4" type="ORF">THAOC_21219</name>
</gene>
<proteinExistence type="predicted"/>
<feature type="transmembrane region" description="Helical" evidence="2">
    <location>
        <begin position="12"/>
        <end position="33"/>
    </location>
</feature>
<dbReference type="PROSITE" id="PS50234">
    <property type="entry name" value="VWFA"/>
    <property type="match status" value="1"/>
</dbReference>
<feature type="compositionally biased region" description="Polar residues" evidence="1">
    <location>
        <begin position="679"/>
        <end position="689"/>
    </location>
</feature>
<dbReference type="Pfam" id="PF24646">
    <property type="entry name" value="DUF7640"/>
    <property type="match status" value="1"/>
</dbReference>
<evidence type="ECO:0000313" key="4">
    <source>
        <dbReference type="EMBL" id="EJK58637.1"/>
    </source>
</evidence>